<dbReference type="EMBL" id="LDQV01000018">
    <property type="protein sequence ID" value="KTR27155.1"/>
    <property type="molecule type" value="Genomic_DNA"/>
</dbReference>
<dbReference type="AlphaFoldDB" id="A0AAW3MCK3"/>
<protein>
    <submittedName>
        <fullName evidence="1">Uncharacterized protein</fullName>
    </submittedName>
</protein>
<accession>A0AAW3MCK3</accession>
<dbReference type="Proteomes" id="UP000072605">
    <property type="component" value="Unassembled WGS sequence"/>
</dbReference>
<sequence length="139" mass="16502">MTELEYRLRKHIAEMDFEKAAKLFLELTKEEQFNMILSAGFDTFHLTIYAFMNYLLQHHESSEIHDLTSSLMLHPLCHLEGACVIALFHAKKAVELDPDNIEWYINLLMFEKHPDAWFAQSEVEEVYRRIKELESKNLK</sequence>
<evidence type="ECO:0000313" key="2">
    <source>
        <dbReference type="Proteomes" id="UP000072605"/>
    </source>
</evidence>
<name>A0AAW3MCK3_9BACL</name>
<reference evidence="1 2" key="1">
    <citation type="journal article" date="2016" name="Front. Microbiol.">
        <title>Genomic Resource of Rice Seed Associated Bacteria.</title>
        <authorList>
            <person name="Midha S."/>
            <person name="Bansal K."/>
            <person name="Sharma S."/>
            <person name="Kumar N."/>
            <person name="Patil P.P."/>
            <person name="Chaudhry V."/>
            <person name="Patil P.B."/>
        </authorList>
    </citation>
    <scope>NUCLEOTIDE SEQUENCE [LARGE SCALE GENOMIC DNA]</scope>
    <source>
        <strain evidence="1 2">RSA11</strain>
    </source>
</reference>
<comment type="caution">
    <text evidence="1">The sequence shown here is derived from an EMBL/GenBank/DDBJ whole genome shotgun (WGS) entry which is preliminary data.</text>
</comment>
<evidence type="ECO:0000313" key="1">
    <source>
        <dbReference type="EMBL" id="KTR27155.1"/>
    </source>
</evidence>
<organism evidence="1 2">
    <name type="scientific">Exiguobacterium indicum</name>
    <dbReference type="NCBI Taxonomy" id="296995"/>
    <lineage>
        <taxon>Bacteria</taxon>
        <taxon>Bacillati</taxon>
        <taxon>Bacillota</taxon>
        <taxon>Bacilli</taxon>
        <taxon>Bacillales</taxon>
        <taxon>Bacillales Family XII. Incertae Sedis</taxon>
        <taxon>Exiguobacterium</taxon>
    </lineage>
</organism>
<proteinExistence type="predicted"/>
<gene>
    <name evidence="1" type="ORF">RSA11_07730</name>
</gene>